<dbReference type="PROSITE" id="PS50111">
    <property type="entry name" value="CHEMOTAXIS_TRANSDUC_2"/>
    <property type="match status" value="1"/>
</dbReference>
<dbReference type="Pfam" id="PF00015">
    <property type="entry name" value="MCPsignal"/>
    <property type="match status" value="1"/>
</dbReference>
<evidence type="ECO:0000313" key="8">
    <source>
        <dbReference type="Proteomes" id="UP000199136"/>
    </source>
</evidence>
<dbReference type="InterPro" id="IPR004089">
    <property type="entry name" value="MCPsignal_dom"/>
</dbReference>
<dbReference type="PANTHER" id="PTHR32089">
    <property type="entry name" value="METHYL-ACCEPTING CHEMOTAXIS PROTEIN MCPB"/>
    <property type="match status" value="1"/>
</dbReference>
<evidence type="ECO:0000259" key="5">
    <source>
        <dbReference type="PROSITE" id="PS50111"/>
    </source>
</evidence>
<dbReference type="GO" id="GO:0016020">
    <property type="term" value="C:membrane"/>
    <property type="evidence" value="ECO:0007669"/>
    <property type="project" value="InterPro"/>
</dbReference>
<protein>
    <submittedName>
        <fullName evidence="7">Methyl-accepting chemotaxis protein</fullName>
    </submittedName>
</protein>
<dbReference type="SUPFAM" id="SSF58104">
    <property type="entry name" value="Methyl-accepting chemotaxis protein (MCP) signaling domain"/>
    <property type="match status" value="1"/>
</dbReference>
<dbReference type="STRING" id="82801.SAMN04488506_0392"/>
<dbReference type="PROSITE" id="PS50885">
    <property type="entry name" value="HAMP"/>
    <property type="match status" value="1"/>
</dbReference>
<comment type="similarity">
    <text evidence="2">Belongs to the methyl-accepting chemotaxis (MCP) protein family.</text>
</comment>
<dbReference type="OrthoDB" id="9760371at2"/>
<dbReference type="AlphaFoldDB" id="A0A1I5V6Z3"/>
<dbReference type="GO" id="GO:0006935">
    <property type="term" value="P:chemotaxis"/>
    <property type="evidence" value="ECO:0007669"/>
    <property type="project" value="InterPro"/>
</dbReference>
<name>A0A1I5V6Z3_9LACT</name>
<keyword evidence="4" id="KW-0812">Transmembrane</keyword>
<dbReference type="EMBL" id="FOXW01000001">
    <property type="protein sequence ID" value="SFQ03211.1"/>
    <property type="molecule type" value="Genomic_DNA"/>
</dbReference>
<sequence>MNLKQKLLTGFFSIIALLMIISGITYVQFNAVNDQYSSTITDRTNKIQLTSYTLFETYQEERDLQAYLTTGDVEKLDAYYLNRDEFKENIGNLAAHSNSKEANGLIDQLVATEERFAEMAEEAITYKQSENVEGYTDLMNTRGDEISAELENIGKELLFYQQDAFAATSQQLSQQTNNTIRVIVILSLVAIATGIAVALGISNKISKRAKIVTEVAEEIANGNLAIDEINVKGKDEISHLALAVNKMLNNLHDMIEKVSQTSEQVASSSQELLAIAEETTAATNQVADSISNVAESIEVQSRNTNESAHGANEIATGILQITGNTSTVAQTTIETIRQAAKGNQNVQEVIRQMNTISQANEETNQVIQALEKRSIEIGKIISVITDISDQTNLLALNAAIESARAGEQGKGFAVVADEVRKLAEQSRESANQIAKLIQHIQTDTSKAVEMMHHGNDEIVQGMTIAEETGKSFERIVQSIESTTIQTQELSAASEQISASVQQVNASIEEVAAAAKTSSATTGEIAAATEEQLASTEEVSSSATFLAQLAEELTGLVSKFSV</sequence>
<keyword evidence="4" id="KW-0472">Membrane</keyword>
<evidence type="ECO:0000259" key="6">
    <source>
        <dbReference type="PROSITE" id="PS50885"/>
    </source>
</evidence>
<dbReference type="InterPro" id="IPR003660">
    <property type="entry name" value="HAMP_dom"/>
</dbReference>
<evidence type="ECO:0000256" key="4">
    <source>
        <dbReference type="SAM" id="Phobius"/>
    </source>
</evidence>
<gene>
    <name evidence="7" type="ORF">SAMN04488506_0392</name>
</gene>
<proteinExistence type="inferred from homology"/>
<accession>A0A1I5V6Z3</accession>
<dbReference type="Pfam" id="PF00672">
    <property type="entry name" value="HAMP"/>
    <property type="match status" value="1"/>
</dbReference>
<dbReference type="CDD" id="cd11386">
    <property type="entry name" value="MCP_signal"/>
    <property type="match status" value="1"/>
</dbReference>
<dbReference type="GO" id="GO:0007165">
    <property type="term" value="P:signal transduction"/>
    <property type="evidence" value="ECO:0007669"/>
    <property type="project" value="UniProtKB-KW"/>
</dbReference>
<dbReference type="GO" id="GO:0004888">
    <property type="term" value="F:transmembrane signaling receptor activity"/>
    <property type="evidence" value="ECO:0007669"/>
    <property type="project" value="InterPro"/>
</dbReference>
<reference evidence="7 8" key="1">
    <citation type="submission" date="2016-10" db="EMBL/GenBank/DDBJ databases">
        <authorList>
            <person name="de Groot N.N."/>
        </authorList>
    </citation>
    <scope>NUCLEOTIDE SEQUENCE [LARGE SCALE GENOMIC DNA]</scope>
    <source>
        <strain evidence="7 8">DSM 20581</strain>
    </source>
</reference>
<feature type="domain" description="Methyl-accepting transducer" evidence="5">
    <location>
        <begin position="275"/>
        <end position="511"/>
    </location>
</feature>
<dbReference type="RefSeq" id="WP_092479461.1">
    <property type="nucleotide sequence ID" value="NZ_FOXW01000001.1"/>
</dbReference>
<dbReference type="SMART" id="SM00283">
    <property type="entry name" value="MA"/>
    <property type="match status" value="1"/>
</dbReference>
<dbReference type="Proteomes" id="UP000199136">
    <property type="component" value="Unassembled WGS sequence"/>
</dbReference>
<feature type="transmembrane region" description="Helical" evidence="4">
    <location>
        <begin position="180"/>
        <end position="201"/>
    </location>
</feature>
<keyword evidence="8" id="KW-1185">Reference proteome</keyword>
<dbReference type="SMART" id="SM00304">
    <property type="entry name" value="HAMP"/>
    <property type="match status" value="1"/>
</dbReference>
<organism evidence="7 8">
    <name type="scientific">Desemzia incerta</name>
    <dbReference type="NCBI Taxonomy" id="82801"/>
    <lineage>
        <taxon>Bacteria</taxon>
        <taxon>Bacillati</taxon>
        <taxon>Bacillota</taxon>
        <taxon>Bacilli</taxon>
        <taxon>Lactobacillales</taxon>
        <taxon>Carnobacteriaceae</taxon>
        <taxon>Desemzia</taxon>
    </lineage>
</organism>
<feature type="transmembrane region" description="Helical" evidence="4">
    <location>
        <begin position="7"/>
        <end position="29"/>
    </location>
</feature>
<dbReference type="Gene3D" id="6.10.340.10">
    <property type="match status" value="1"/>
</dbReference>
<evidence type="ECO:0000256" key="3">
    <source>
        <dbReference type="PROSITE-ProRule" id="PRU00284"/>
    </source>
</evidence>
<dbReference type="InterPro" id="IPR004090">
    <property type="entry name" value="Chemotax_Me-accpt_rcpt"/>
</dbReference>
<evidence type="ECO:0000256" key="1">
    <source>
        <dbReference type="ARBA" id="ARBA00023224"/>
    </source>
</evidence>
<dbReference type="CDD" id="cd06225">
    <property type="entry name" value="HAMP"/>
    <property type="match status" value="1"/>
</dbReference>
<keyword evidence="1 3" id="KW-0807">Transducer</keyword>
<dbReference type="PANTHER" id="PTHR32089:SF112">
    <property type="entry name" value="LYSOZYME-LIKE PROTEIN-RELATED"/>
    <property type="match status" value="1"/>
</dbReference>
<dbReference type="PRINTS" id="PR00260">
    <property type="entry name" value="CHEMTRNSDUCR"/>
</dbReference>
<evidence type="ECO:0000313" key="7">
    <source>
        <dbReference type="EMBL" id="SFQ03211.1"/>
    </source>
</evidence>
<keyword evidence="4" id="KW-1133">Transmembrane helix</keyword>
<evidence type="ECO:0000256" key="2">
    <source>
        <dbReference type="ARBA" id="ARBA00029447"/>
    </source>
</evidence>
<dbReference type="Gene3D" id="1.10.287.950">
    <property type="entry name" value="Methyl-accepting chemotaxis protein"/>
    <property type="match status" value="1"/>
</dbReference>
<feature type="domain" description="HAMP" evidence="6">
    <location>
        <begin position="203"/>
        <end position="256"/>
    </location>
</feature>